<dbReference type="PANTHER" id="PTHR39198">
    <property type="entry name" value="HYPOTHETICAL MEMBRANE PROTEIN, CONSERVED"/>
    <property type="match status" value="1"/>
</dbReference>
<dbReference type="Proteomes" id="UP000250462">
    <property type="component" value="Unassembled WGS sequence"/>
</dbReference>
<feature type="signal peptide" evidence="2">
    <location>
        <begin position="1"/>
        <end position="29"/>
    </location>
</feature>
<comment type="caution">
    <text evidence="4">The sequence shown here is derived from an EMBL/GenBank/DDBJ whole genome shotgun (WGS) entry which is preliminary data.</text>
</comment>
<accession>A0A329QZ17</accession>
<feature type="chain" id="PRO_5016423062" description="Alpha-galactosidase NEW3 domain-containing protein" evidence="2">
    <location>
        <begin position="30"/>
        <end position="383"/>
    </location>
</feature>
<dbReference type="Gene3D" id="2.60.40.10">
    <property type="entry name" value="Immunoglobulins"/>
    <property type="match status" value="3"/>
</dbReference>
<evidence type="ECO:0000259" key="3">
    <source>
        <dbReference type="Pfam" id="PF10633"/>
    </source>
</evidence>
<sequence length="383" mass="39866">MTRFSSARLSGTLIVSLLLAGGVASPATAAEIVTPYPTVRAEAGQTSTFDLQIHSDEREPVQLDITDAPDGWDTTFRGDGREIEGIYTDPGGTAEAQLDVDVPEDVEPGRYEITVSGDAGSGDDSLDLGLRVVEQAADAFELTTDFDTLRGGGSDSYRFDLTLVNRTAQEATFSLSAAGPQGWNVTASPSSEQQAATVTVDGGSQSTVNVEAEPPENVSAGSYEIGVEASGEGTTLQSTLTAEITGSPSMTLSTASERLNASGNAGETGTVTVTVQNDGNAPLQGVDLSASPPSNWDVTFEPSTMQNIPAGESAQAIARITPSGDAISGDYVVTVDASTEGGNDSMEIRYTVETSGWWGLIGILVIVAAVGGLFWVYRRYGRR</sequence>
<keyword evidence="2" id="KW-0732">Signal</keyword>
<feature type="domain" description="Alpha-galactosidase NEW3" evidence="3">
    <location>
        <begin position="41"/>
        <end position="115"/>
    </location>
</feature>
<dbReference type="InterPro" id="IPR013783">
    <property type="entry name" value="Ig-like_fold"/>
</dbReference>
<protein>
    <recommendedName>
        <fullName evidence="3">Alpha-galactosidase NEW3 domain-containing protein</fullName>
    </recommendedName>
</protein>
<dbReference type="RefSeq" id="WP_112257458.1">
    <property type="nucleotide sequence ID" value="NZ_QMIG01000003.1"/>
</dbReference>
<dbReference type="GO" id="GO:0005975">
    <property type="term" value="P:carbohydrate metabolic process"/>
    <property type="evidence" value="ECO:0007669"/>
    <property type="project" value="UniProtKB-ARBA"/>
</dbReference>
<feature type="domain" description="Alpha-galactosidase NEW3" evidence="3">
    <location>
        <begin position="265"/>
        <end position="338"/>
    </location>
</feature>
<name>A0A329QZ17_9ACTN</name>
<dbReference type="Pfam" id="PF10633">
    <property type="entry name" value="NPCBM_assoc"/>
    <property type="match status" value="2"/>
</dbReference>
<evidence type="ECO:0000256" key="1">
    <source>
        <dbReference type="SAM" id="Phobius"/>
    </source>
</evidence>
<dbReference type="OrthoDB" id="8631677at2"/>
<evidence type="ECO:0000313" key="4">
    <source>
        <dbReference type="EMBL" id="RAW17640.1"/>
    </source>
</evidence>
<gene>
    <name evidence="4" type="ORF">DPM12_06575</name>
</gene>
<reference evidence="4 5" key="1">
    <citation type="submission" date="2018-06" db="EMBL/GenBank/DDBJ databases">
        <title>Phytoactinopolyspora halophila sp. nov., a novel halophilic actinomycete isolated from a saline soil in China.</title>
        <authorList>
            <person name="Tang S.-K."/>
        </authorList>
    </citation>
    <scope>NUCLEOTIDE SEQUENCE [LARGE SCALE GENOMIC DNA]</scope>
    <source>
        <strain evidence="4 5">YIM 96934</strain>
    </source>
</reference>
<keyword evidence="1" id="KW-0812">Transmembrane</keyword>
<dbReference type="InterPro" id="IPR018905">
    <property type="entry name" value="A-galactase_NEW3"/>
</dbReference>
<keyword evidence="1" id="KW-1133">Transmembrane helix</keyword>
<evidence type="ECO:0000313" key="5">
    <source>
        <dbReference type="Proteomes" id="UP000250462"/>
    </source>
</evidence>
<keyword evidence="1" id="KW-0472">Membrane</keyword>
<organism evidence="4 5">
    <name type="scientific">Phytoactinopolyspora halophila</name>
    <dbReference type="NCBI Taxonomy" id="1981511"/>
    <lineage>
        <taxon>Bacteria</taxon>
        <taxon>Bacillati</taxon>
        <taxon>Actinomycetota</taxon>
        <taxon>Actinomycetes</taxon>
        <taxon>Jiangellales</taxon>
        <taxon>Jiangellaceae</taxon>
        <taxon>Phytoactinopolyspora</taxon>
    </lineage>
</organism>
<feature type="transmembrane region" description="Helical" evidence="1">
    <location>
        <begin position="356"/>
        <end position="377"/>
    </location>
</feature>
<keyword evidence="5" id="KW-1185">Reference proteome</keyword>
<dbReference type="PANTHER" id="PTHR39198:SF1">
    <property type="entry name" value="ALPHA-GALACTOSIDASE NEW3 DOMAIN-CONTAINING PROTEIN"/>
    <property type="match status" value="1"/>
</dbReference>
<dbReference type="EMBL" id="QMIG01000003">
    <property type="protein sequence ID" value="RAW17640.1"/>
    <property type="molecule type" value="Genomic_DNA"/>
</dbReference>
<evidence type="ECO:0000256" key="2">
    <source>
        <dbReference type="SAM" id="SignalP"/>
    </source>
</evidence>
<dbReference type="AlphaFoldDB" id="A0A329QZ17"/>
<proteinExistence type="predicted"/>